<protein>
    <submittedName>
        <fullName evidence="2">Uncharacterized protein</fullName>
    </submittedName>
</protein>
<reference evidence="2 3" key="1">
    <citation type="submission" date="2015-12" db="EMBL/GenBank/DDBJ databases">
        <title>Haloprofundus marisrubri gen. nov., sp. nov., an extremely halophilic archaeon isolated from the Discovery deep brine-seawater interface in the Red Sea.</title>
        <authorList>
            <person name="Zhang G."/>
            <person name="Stingl U."/>
            <person name="Rashid M."/>
        </authorList>
    </citation>
    <scope>NUCLEOTIDE SEQUENCE [LARGE SCALE GENOMIC DNA]</scope>
    <source>
        <strain evidence="2 3">SB9</strain>
    </source>
</reference>
<keyword evidence="1" id="KW-0812">Transmembrane</keyword>
<evidence type="ECO:0000313" key="3">
    <source>
        <dbReference type="Proteomes" id="UP000054387"/>
    </source>
</evidence>
<evidence type="ECO:0000256" key="1">
    <source>
        <dbReference type="SAM" id="Phobius"/>
    </source>
</evidence>
<feature type="transmembrane region" description="Helical" evidence="1">
    <location>
        <begin position="153"/>
        <end position="172"/>
    </location>
</feature>
<sequence length="246" mass="26336">MNTASQPGLVGAIRIDLVRLHETWMELVFPRQLNVGNSVIGKWKPQTGAQRATYSAWSALGVPLVALMYPLLLVGFATRFHAKRLDSAGTRLGLVGVVLLSVVIWGALSAFARYQFSTTGFLAVVAASLVATVSAALAVVFSRVGGRGTSVLFAYPSAMTALFLPPVVAALYSPTLSAVIFPGSQSVAVWLLDNVLTVGGLDQFLRDRFTLEGFAYVLMWFGVAVPLGWVLGIVVTLADIVRPRRN</sequence>
<dbReference type="OrthoDB" id="156475at2157"/>
<dbReference type="STRING" id="1514971.AUR64_09425"/>
<keyword evidence="1" id="KW-0472">Membrane</keyword>
<accession>A0A0W1R9F5</accession>
<feature type="transmembrane region" description="Helical" evidence="1">
    <location>
        <begin position="54"/>
        <end position="80"/>
    </location>
</feature>
<dbReference type="Proteomes" id="UP000054387">
    <property type="component" value="Unassembled WGS sequence"/>
</dbReference>
<keyword evidence="1" id="KW-1133">Transmembrane helix</keyword>
<organism evidence="2 3">
    <name type="scientific">Haloprofundus marisrubri</name>
    <dbReference type="NCBI Taxonomy" id="1514971"/>
    <lineage>
        <taxon>Archaea</taxon>
        <taxon>Methanobacteriati</taxon>
        <taxon>Methanobacteriota</taxon>
        <taxon>Stenosarchaea group</taxon>
        <taxon>Halobacteria</taxon>
        <taxon>Halobacteriales</taxon>
        <taxon>Haloferacaceae</taxon>
        <taxon>Haloprofundus</taxon>
    </lineage>
</organism>
<dbReference type="RefSeq" id="WP_058581195.1">
    <property type="nucleotide sequence ID" value="NZ_LOPU01000018.1"/>
</dbReference>
<feature type="transmembrane region" description="Helical" evidence="1">
    <location>
        <begin position="92"/>
        <end position="114"/>
    </location>
</feature>
<comment type="caution">
    <text evidence="2">The sequence shown here is derived from an EMBL/GenBank/DDBJ whole genome shotgun (WGS) entry which is preliminary data.</text>
</comment>
<feature type="transmembrane region" description="Helical" evidence="1">
    <location>
        <begin position="214"/>
        <end position="241"/>
    </location>
</feature>
<evidence type="ECO:0000313" key="2">
    <source>
        <dbReference type="EMBL" id="KTG09840.1"/>
    </source>
</evidence>
<name>A0A0W1R9F5_9EURY</name>
<proteinExistence type="predicted"/>
<feature type="transmembrane region" description="Helical" evidence="1">
    <location>
        <begin position="120"/>
        <end position="141"/>
    </location>
</feature>
<dbReference type="AlphaFoldDB" id="A0A0W1R9F5"/>
<keyword evidence="3" id="KW-1185">Reference proteome</keyword>
<gene>
    <name evidence="2" type="ORF">AUR64_09425</name>
</gene>
<dbReference type="EMBL" id="LOPU01000018">
    <property type="protein sequence ID" value="KTG09840.1"/>
    <property type="molecule type" value="Genomic_DNA"/>
</dbReference>